<proteinExistence type="inferred from homology"/>
<keyword evidence="3 9" id="KW-0227">DNA damage</keyword>
<sequence length="422" mass="47641">MDEAEVDHTKPIPAFYCCYLLRSTKKHISLYIGSTPHPARRLAQHNGDSKGGARKTAKDDRRPWEMVLLVEGFTSRVAALQFEWAWQNPKLSWQHPVNRRDLELDTTCDNARAAQNNPKAPTTKRRGRGSRRSLKYHLEDLHVFLRSPYFSKWPLKLRFFNADVYQLWTSWCDRVDGLLPDHVRLILDGDCPKDHSHDEGDLRVRNVTYMKADYSPIHDYVEKANFMLDDPEDLRCKVCQAQILPQEDLAVVCPQVDCHCISHLLCLSTKFLNTAKEPDQLVPIDGNCPACNKVVQWSTMMQELSLRNRGPNETRAILRKAKRDGAKARGRVPKTSAAGEVGSIMEEQGHKSALVGSSVVDTGDNLNVDFQDDASLDDNWAESTEFDMEPDMGDASGAPETESHRVEIVIEDSDTDGLGDLG</sequence>
<dbReference type="GeneID" id="37061665"/>
<name>A0A317W167_9EURO</name>
<comment type="function">
    <text evidence="9">Catalytic subunit of the SLX1-SLX4 structure-specific endonuclease that resolves DNA secondary structures generated during DNA repair and recombination. Has endonuclease activity towards branched DNA substrates, introducing single-strand cuts in duplex DNA close to junctions with ss-DNA.</text>
</comment>
<dbReference type="OrthoDB" id="24645at2759"/>
<dbReference type="FunFam" id="3.40.1440.10:FF:000006">
    <property type="entry name" value="Structure-specific endonuclease subunit SLX1"/>
    <property type="match status" value="1"/>
</dbReference>
<comment type="similarity">
    <text evidence="9">Belongs to the SLX1 family.</text>
</comment>
<accession>A0A317W167</accession>
<feature type="region of interest" description="Disordered" evidence="10">
    <location>
        <begin position="38"/>
        <end position="59"/>
    </location>
</feature>
<evidence type="ECO:0000313" key="13">
    <source>
        <dbReference type="Proteomes" id="UP000247233"/>
    </source>
</evidence>
<dbReference type="InterPro" id="IPR027520">
    <property type="entry name" value="Slx1"/>
</dbReference>
<dbReference type="InterPro" id="IPR048749">
    <property type="entry name" value="SLX1_C"/>
</dbReference>
<keyword evidence="4" id="KW-0863">Zinc-finger</keyword>
<evidence type="ECO:0000256" key="6">
    <source>
        <dbReference type="ARBA" id="ARBA00023172"/>
    </source>
</evidence>
<keyword evidence="4" id="KW-0479">Metal-binding</keyword>
<dbReference type="CDD" id="cd10455">
    <property type="entry name" value="GIY-YIG_SLX1"/>
    <property type="match status" value="1"/>
</dbReference>
<dbReference type="STRING" id="1448321.A0A317W167"/>
<evidence type="ECO:0000256" key="5">
    <source>
        <dbReference type="ARBA" id="ARBA00022801"/>
    </source>
</evidence>
<evidence type="ECO:0000259" key="11">
    <source>
        <dbReference type="PROSITE" id="PS50164"/>
    </source>
</evidence>
<evidence type="ECO:0000256" key="10">
    <source>
        <dbReference type="SAM" id="MobiDB-lite"/>
    </source>
</evidence>
<reference evidence="12 13" key="1">
    <citation type="submission" date="2016-12" db="EMBL/GenBank/DDBJ databases">
        <title>The genomes of Aspergillus section Nigri reveals drivers in fungal speciation.</title>
        <authorList>
            <consortium name="DOE Joint Genome Institute"/>
            <person name="Vesth T.C."/>
            <person name="Nybo J."/>
            <person name="Theobald S."/>
            <person name="Brandl J."/>
            <person name="Frisvad J.C."/>
            <person name="Nielsen K.F."/>
            <person name="Lyhne E.K."/>
            <person name="Kogle M.E."/>
            <person name="Kuo A."/>
            <person name="Riley R."/>
            <person name="Clum A."/>
            <person name="Nolan M."/>
            <person name="Lipzen A."/>
            <person name="Salamov A."/>
            <person name="Henrissat B."/>
            <person name="Wiebenga A."/>
            <person name="De Vries R.P."/>
            <person name="Grigoriev I.V."/>
            <person name="Mortensen U.H."/>
            <person name="Andersen M.R."/>
            <person name="Baker S.E."/>
        </authorList>
    </citation>
    <scope>NUCLEOTIDE SEQUENCE [LARGE SCALE GENOMIC DNA]</scope>
    <source>
        <strain evidence="12 13">CBS 117.55</strain>
    </source>
</reference>
<dbReference type="PANTHER" id="PTHR20208:SF10">
    <property type="entry name" value="STRUCTURE-SPECIFIC ENDONUCLEASE SUBUNIT SLX1"/>
    <property type="match status" value="1"/>
</dbReference>
<comment type="caution">
    <text evidence="9">Lacks conserved residue(s) required for the propagation of feature annotation.</text>
</comment>
<dbReference type="InterPro" id="IPR013083">
    <property type="entry name" value="Znf_RING/FYVE/PHD"/>
</dbReference>
<dbReference type="SUPFAM" id="SSF82771">
    <property type="entry name" value="GIY-YIG endonuclease"/>
    <property type="match status" value="1"/>
</dbReference>
<evidence type="ECO:0000313" key="12">
    <source>
        <dbReference type="EMBL" id="PWY79629.1"/>
    </source>
</evidence>
<comment type="caution">
    <text evidence="12">The sequence shown here is derived from an EMBL/GenBank/DDBJ whole genome shotgun (WGS) entry which is preliminary data.</text>
</comment>
<dbReference type="PROSITE" id="PS50164">
    <property type="entry name" value="GIY_YIG"/>
    <property type="match status" value="1"/>
</dbReference>
<dbReference type="InterPro" id="IPR035901">
    <property type="entry name" value="GIY-YIG_endonuc_sf"/>
</dbReference>
<keyword evidence="8 9" id="KW-0539">Nucleus</keyword>
<dbReference type="GO" id="GO:0033557">
    <property type="term" value="C:Slx1-Slx4 complex"/>
    <property type="evidence" value="ECO:0007669"/>
    <property type="project" value="UniProtKB-UniRule"/>
</dbReference>
<comment type="subunit">
    <text evidence="9">Forms a heterodimer with SLX4.</text>
</comment>
<dbReference type="Gene3D" id="3.30.40.10">
    <property type="entry name" value="Zinc/RING finger domain, C3HC4 (zinc finger)"/>
    <property type="match status" value="1"/>
</dbReference>
<feature type="compositionally biased region" description="Acidic residues" evidence="10">
    <location>
        <begin position="370"/>
        <end position="392"/>
    </location>
</feature>
<gene>
    <name evidence="12" type="ORF">BO70DRAFT_293133</name>
</gene>
<dbReference type="InterPro" id="IPR050381">
    <property type="entry name" value="SLX1_endonuclease"/>
</dbReference>
<dbReference type="RefSeq" id="XP_025398652.1">
    <property type="nucleotide sequence ID" value="XM_025539428.1"/>
</dbReference>
<keyword evidence="6 9" id="KW-0233">DNA recombination</keyword>
<feature type="region of interest" description="Disordered" evidence="10">
    <location>
        <begin position="369"/>
        <end position="422"/>
    </location>
</feature>
<feature type="compositionally biased region" description="Acidic residues" evidence="10">
    <location>
        <begin position="409"/>
        <end position="422"/>
    </location>
</feature>
<keyword evidence="13" id="KW-1185">Reference proteome</keyword>
<comment type="cofactor">
    <cofactor evidence="9">
        <name>a divalent metal cation</name>
        <dbReference type="ChEBI" id="CHEBI:60240"/>
    </cofactor>
</comment>
<dbReference type="GO" id="GO:0000724">
    <property type="term" value="P:double-strand break repair via homologous recombination"/>
    <property type="evidence" value="ECO:0007669"/>
    <property type="project" value="TreeGrafter"/>
</dbReference>
<feature type="domain" description="GIY-YIG" evidence="11">
    <location>
        <begin position="14"/>
        <end position="99"/>
    </location>
</feature>
<dbReference type="AlphaFoldDB" id="A0A317W167"/>
<evidence type="ECO:0000256" key="1">
    <source>
        <dbReference type="ARBA" id="ARBA00022722"/>
    </source>
</evidence>
<dbReference type="VEuPathDB" id="FungiDB:BO70DRAFT_293133"/>
<dbReference type="InterPro" id="IPR000305">
    <property type="entry name" value="GIY-YIG_endonuc"/>
</dbReference>
<dbReference type="Proteomes" id="UP000247233">
    <property type="component" value="Unassembled WGS sequence"/>
</dbReference>
<evidence type="ECO:0000256" key="3">
    <source>
        <dbReference type="ARBA" id="ARBA00022763"/>
    </source>
</evidence>
<dbReference type="GO" id="GO:0008821">
    <property type="term" value="F:crossover junction DNA endonuclease activity"/>
    <property type="evidence" value="ECO:0007669"/>
    <property type="project" value="TreeGrafter"/>
</dbReference>
<protein>
    <submittedName>
        <fullName evidence="12">Structure-specific endonuclease subunit slx1</fullName>
    </submittedName>
</protein>
<keyword evidence="4" id="KW-0862">Zinc</keyword>
<keyword evidence="7 9" id="KW-0234">DNA repair</keyword>
<dbReference type="GO" id="GO:0008270">
    <property type="term" value="F:zinc ion binding"/>
    <property type="evidence" value="ECO:0007669"/>
    <property type="project" value="UniProtKB-KW"/>
</dbReference>
<evidence type="ECO:0000256" key="9">
    <source>
        <dbReference type="HAMAP-Rule" id="MF_03100"/>
    </source>
</evidence>
<evidence type="ECO:0000256" key="8">
    <source>
        <dbReference type="ARBA" id="ARBA00023242"/>
    </source>
</evidence>
<evidence type="ECO:0000256" key="4">
    <source>
        <dbReference type="ARBA" id="ARBA00022771"/>
    </source>
</evidence>
<dbReference type="Pfam" id="PF01541">
    <property type="entry name" value="GIY-YIG"/>
    <property type="match status" value="1"/>
</dbReference>
<organism evidence="12 13">
    <name type="scientific">Aspergillus heteromorphus CBS 117.55</name>
    <dbReference type="NCBI Taxonomy" id="1448321"/>
    <lineage>
        <taxon>Eukaryota</taxon>
        <taxon>Fungi</taxon>
        <taxon>Dikarya</taxon>
        <taxon>Ascomycota</taxon>
        <taxon>Pezizomycotina</taxon>
        <taxon>Eurotiomycetes</taxon>
        <taxon>Eurotiomycetidae</taxon>
        <taxon>Eurotiales</taxon>
        <taxon>Aspergillaceae</taxon>
        <taxon>Aspergillus</taxon>
        <taxon>Aspergillus subgen. Circumdati</taxon>
    </lineage>
</organism>
<comment type="subcellular location">
    <subcellularLocation>
        <location evidence="9">Nucleus</location>
    </subcellularLocation>
</comment>
<dbReference type="EMBL" id="MSFL01000015">
    <property type="protein sequence ID" value="PWY79629.1"/>
    <property type="molecule type" value="Genomic_DNA"/>
</dbReference>
<evidence type="ECO:0000256" key="2">
    <source>
        <dbReference type="ARBA" id="ARBA00022759"/>
    </source>
</evidence>
<dbReference type="PANTHER" id="PTHR20208">
    <property type="entry name" value="STRUCTURE-SPECIFIC ENDONUCLEASE SUBUNIT SLX1"/>
    <property type="match status" value="1"/>
</dbReference>
<feature type="region of interest" description="Disordered" evidence="10">
    <location>
        <begin position="110"/>
        <end position="130"/>
    </location>
</feature>
<dbReference type="GO" id="GO:0017108">
    <property type="term" value="F:5'-flap endonuclease activity"/>
    <property type="evidence" value="ECO:0007669"/>
    <property type="project" value="InterPro"/>
</dbReference>
<dbReference type="Gene3D" id="3.40.1440.10">
    <property type="entry name" value="GIY-YIG endonuclease"/>
    <property type="match status" value="1"/>
</dbReference>
<evidence type="ECO:0000256" key="7">
    <source>
        <dbReference type="ARBA" id="ARBA00023204"/>
    </source>
</evidence>
<dbReference type="HAMAP" id="MF_03100">
    <property type="entry name" value="Endonuc_su_Slx1"/>
    <property type="match status" value="1"/>
</dbReference>
<keyword evidence="5 9" id="KW-0378">Hydrolase</keyword>
<feature type="compositionally biased region" description="Polar residues" evidence="10">
    <location>
        <begin position="110"/>
        <end position="120"/>
    </location>
</feature>
<keyword evidence="2 9" id="KW-0255">Endonuclease</keyword>
<dbReference type="Pfam" id="PF21202">
    <property type="entry name" value="SLX1_C"/>
    <property type="match status" value="1"/>
</dbReference>
<keyword evidence="1 9" id="KW-0540">Nuclease</keyword>